<comment type="caution">
    <text evidence="3">The sequence shown here is derived from an EMBL/GenBank/DDBJ whole genome shotgun (WGS) entry which is preliminary data.</text>
</comment>
<dbReference type="InterPro" id="IPR045096">
    <property type="entry name" value="EDR2-like"/>
</dbReference>
<reference evidence="3 4" key="1">
    <citation type="journal article" date="2021" name="Sci. Rep.">
        <title>The genome of the diatom Chaetoceros tenuissimus carries an ancient integrated fragment of an extant virus.</title>
        <authorList>
            <person name="Hongo Y."/>
            <person name="Kimura K."/>
            <person name="Takaki Y."/>
            <person name="Yoshida Y."/>
            <person name="Baba S."/>
            <person name="Kobayashi G."/>
            <person name="Nagasaki K."/>
            <person name="Hano T."/>
            <person name="Tomaru Y."/>
        </authorList>
    </citation>
    <scope>NUCLEOTIDE SEQUENCE [LARGE SCALE GENOMIC DNA]</scope>
    <source>
        <strain evidence="3 4">NIES-3715</strain>
    </source>
</reference>
<protein>
    <recommendedName>
        <fullName evidence="2">Protein ENHANCED DISEASE RESISTANCE 2 C-terminal domain-containing protein</fullName>
    </recommendedName>
</protein>
<evidence type="ECO:0000313" key="4">
    <source>
        <dbReference type="Proteomes" id="UP001054902"/>
    </source>
</evidence>
<feature type="domain" description="Protein ENHANCED DISEASE RESISTANCE 2 C-terminal" evidence="2">
    <location>
        <begin position="427"/>
        <end position="654"/>
    </location>
</feature>
<evidence type="ECO:0000259" key="2">
    <source>
        <dbReference type="Pfam" id="PF07059"/>
    </source>
</evidence>
<dbReference type="Proteomes" id="UP001054902">
    <property type="component" value="Unassembled WGS sequence"/>
</dbReference>
<gene>
    <name evidence="3" type="ORF">CTEN210_16944</name>
</gene>
<organism evidence="3 4">
    <name type="scientific">Chaetoceros tenuissimus</name>
    <dbReference type="NCBI Taxonomy" id="426638"/>
    <lineage>
        <taxon>Eukaryota</taxon>
        <taxon>Sar</taxon>
        <taxon>Stramenopiles</taxon>
        <taxon>Ochrophyta</taxon>
        <taxon>Bacillariophyta</taxon>
        <taxon>Coscinodiscophyceae</taxon>
        <taxon>Chaetocerotophycidae</taxon>
        <taxon>Chaetocerotales</taxon>
        <taxon>Chaetocerotaceae</taxon>
        <taxon>Chaetoceros</taxon>
    </lineage>
</organism>
<dbReference type="Pfam" id="PF07059">
    <property type="entry name" value="EDR2_C"/>
    <property type="match status" value="1"/>
</dbReference>
<dbReference type="PANTHER" id="PTHR12136">
    <property type="entry name" value="ENHANCED DISEASE RESISTANCE-RELATED"/>
    <property type="match status" value="1"/>
</dbReference>
<dbReference type="InterPro" id="IPR009769">
    <property type="entry name" value="EDR2_C"/>
</dbReference>
<feature type="compositionally biased region" description="Polar residues" evidence="1">
    <location>
        <begin position="205"/>
        <end position="224"/>
    </location>
</feature>
<evidence type="ECO:0000256" key="1">
    <source>
        <dbReference type="SAM" id="MobiDB-lite"/>
    </source>
</evidence>
<evidence type="ECO:0000313" key="3">
    <source>
        <dbReference type="EMBL" id="GFH60468.1"/>
    </source>
</evidence>
<sequence length="669" mass="74319">MTSQSNTAFIRALENQGVSCRVVDIDYQRSFSAFGAVDTNYIIQVRASPDCDARCRFKTFKIEKSFHNFRSLVVAFKKATKDATEKMTKTGGWSGVPESTQNVIAFSDAFAHVIDSEPQSNYMGKMTFSSVQDLATQRRKVLDKALRVLAENYPTPSAGKECAVMTEFKQIVNDFFLTDHVYEEENEPKNRVKAESIVKGPFNPVETNSTKSIPVKNNSKQQEGGTKALKSKQKNQVMTTSTGSSHSPEVQPKSIKKRAPAKSRRILKKELMDSKQLTFSDYDSVNFQKKESSVLDSPKSIFGILFGLTMFFLWLPDVSISIQLDIGVLFIFISAILGMSFRPHIAGGDVNTASENRKRIDSETLIRQSLEGSTKRLTSSVSISKSTSILSSIVSTSTTNVFDEAKGKSPLRKFPDGAEIGSILNCWSEPVASEFKVRGANYLKDKVKVPSGPFLFPARGADLFISDCCPEHIAKYKALLGGKLREKPTMIINYRLPWGNFITYSEIPERFLPYLRYCYDKSVKPPPMTGMSNAEICASRYLMADDKGKDEILKIVPKVVKGPWVVKKTCDGKPAIVCNKMPTQYFYEPASEGKAEYLEVDLDIVASSAARAILAVAQRYTKTLTLDLGFVLQGNSPDELPEQMVFGARLHGLDPLTAPMLPQNMDSLI</sequence>
<feature type="compositionally biased region" description="Polar residues" evidence="1">
    <location>
        <begin position="234"/>
        <end position="248"/>
    </location>
</feature>
<keyword evidence="4" id="KW-1185">Reference proteome</keyword>
<feature type="region of interest" description="Disordered" evidence="1">
    <location>
        <begin position="201"/>
        <end position="262"/>
    </location>
</feature>
<proteinExistence type="predicted"/>
<accession>A0AAD3HEX0</accession>
<dbReference type="AlphaFoldDB" id="A0AAD3HEX0"/>
<dbReference type="EMBL" id="BLLK01000069">
    <property type="protein sequence ID" value="GFH60468.1"/>
    <property type="molecule type" value="Genomic_DNA"/>
</dbReference>
<dbReference type="PANTHER" id="PTHR12136:SF41">
    <property type="entry name" value="PLECKSTRIN HOMOLOGY (PH) AND LIPID-BINDING START DOMAINS-CONTAINING PROTEIN"/>
    <property type="match status" value="1"/>
</dbReference>
<name>A0AAD3HEX0_9STRA</name>